<dbReference type="InterPro" id="IPR047046">
    <property type="entry name" value="YpjD/YvdC"/>
</dbReference>
<name>A0ABD5QGU0_9EURY</name>
<sequence length="100" mass="10621">MDAQREVAAFVAQNGLESPPEYRLLDLASEVGELAKEVNESTGYGTGGEVEIASDEIGDAVFALLALAESADIDAGEALEEAMEKYERRLEERETPGSGA</sequence>
<dbReference type="RefSeq" id="WP_224828426.1">
    <property type="nucleotide sequence ID" value="NZ_JAIVEF010000006.1"/>
</dbReference>
<dbReference type="PANTHER" id="PTHR42692:SF2">
    <property type="entry name" value="IG HYPOTHETICAL 16995"/>
    <property type="match status" value="1"/>
</dbReference>
<dbReference type="InterPro" id="IPR004518">
    <property type="entry name" value="MazG-like_dom"/>
</dbReference>
<dbReference type="PANTHER" id="PTHR42692">
    <property type="entry name" value="NUCLEOTIDE PYROPHOSPHOHYDROLASE"/>
    <property type="match status" value="1"/>
</dbReference>
<dbReference type="EMBL" id="JBHSJG010000038">
    <property type="protein sequence ID" value="MFC4989011.1"/>
    <property type="molecule type" value="Genomic_DNA"/>
</dbReference>
<organism evidence="2 3">
    <name type="scientific">Saliphagus infecundisoli</name>
    <dbReference type="NCBI Taxonomy" id="1849069"/>
    <lineage>
        <taxon>Archaea</taxon>
        <taxon>Methanobacteriati</taxon>
        <taxon>Methanobacteriota</taxon>
        <taxon>Stenosarchaea group</taxon>
        <taxon>Halobacteria</taxon>
        <taxon>Halobacteriales</taxon>
        <taxon>Natrialbaceae</taxon>
        <taxon>Saliphagus</taxon>
    </lineage>
</organism>
<protein>
    <submittedName>
        <fullName evidence="2">MazG nucleotide pyrophosphohydrolase domain-containing protein</fullName>
    </submittedName>
</protein>
<evidence type="ECO:0000313" key="2">
    <source>
        <dbReference type="EMBL" id="MFC4989011.1"/>
    </source>
</evidence>
<dbReference type="Proteomes" id="UP001595925">
    <property type="component" value="Unassembled WGS sequence"/>
</dbReference>
<reference evidence="2 3" key="1">
    <citation type="journal article" date="2019" name="Int. J. Syst. Evol. Microbiol.">
        <title>The Global Catalogue of Microorganisms (GCM) 10K type strain sequencing project: providing services to taxonomists for standard genome sequencing and annotation.</title>
        <authorList>
            <consortium name="The Broad Institute Genomics Platform"/>
            <consortium name="The Broad Institute Genome Sequencing Center for Infectious Disease"/>
            <person name="Wu L."/>
            <person name="Ma J."/>
        </authorList>
    </citation>
    <scope>NUCLEOTIDE SEQUENCE [LARGE SCALE GENOMIC DNA]</scope>
    <source>
        <strain evidence="2 3">CGMCC 1.15824</strain>
    </source>
</reference>
<dbReference type="Pfam" id="PF03819">
    <property type="entry name" value="MazG"/>
    <property type="match status" value="1"/>
</dbReference>
<comment type="caution">
    <text evidence="2">The sequence shown here is derived from an EMBL/GenBank/DDBJ whole genome shotgun (WGS) entry which is preliminary data.</text>
</comment>
<dbReference type="Gene3D" id="1.10.287.1080">
    <property type="entry name" value="MazG-like"/>
    <property type="match status" value="1"/>
</dbReference>
<dbReference type="AlphaFoldDB" id="A0ABD5QGU0"/>
<evidence type="ECO:0000313" key="3">
    <source>
        <dbReference type="Proteomes" id="UP001595925"/>
    </source>
</evidence>
<proteinExistence type="predicted"/>
<accession>A0ABD5QGU0</accession>
<gene>
    <name evidence="2" type="ORF">ACFPFO_14800</name>
</gene>
<evidence type="ECO:0000259" key="1">
    <source>
        <dbReference type="Pfam" id="PF03819"/>
    </source>
</evidence>
<feature type="domain" description="NTP pyrophosphohydrolase MazG-like" evidence="1">
    <location>
        <begin position="24"/>
        <end position="91"/>
    </location>
</feature>
<keyword evidence="3" id="KW-1185">Reference proteome</keyword>
<dbReference type="SUPFAM" id="SSF101386">
    <property type="entry name" value="all-alpha NTP pyrophosphatases"/>
    <property type="match status" value="1"/>
</dbReference>